<evidence type="ECO:0000256" key="8">
    <source>
        <dbReference type="SAM" id="SignalP"/>
    </source>
</evidence>
<evidence type="ECO:0000313" key="10">
    <source>
        <dbReference type="Proteomes" id="UP001431902"/>
    </source>
</evidence>
<dbReference type="NCBIfam" id="TIGR00247">
    <property type="entry name" value="endolytic transglycosylase MltG"/>
    <property type="match status" value="1"/>
</dbReference>
<dbReference type="HAMAP" id="MF_02065">
    <property type="entry name" value="MltG"/>
    <property type="match status" value="1"/>
</dbReference>
<feature type="signal peptide" evidence="8">
    <location>
        <begin position="1"/>
        <end position="22"/>
    </location>
</feature>
<keyword evidence="2 7" id="KW-0812">Transmembrane</keyword>
<keyword evidence="8" id="KW-0732">Signal</keyword>
<keyword evidence="4 7" id="KW-0472">Membrane</keyword>
<evidence type="ECO:0000313" key="9">
    <source>
        <dbReference type="EMBL" id="MDI9233534.1"/>
    </source>
</evidence>
<accession>A0ABT6X5Y7</accession>
<evidence type="ECO:0000256" key="3">
    <source>
        <dbReference type="ARBA" id="ARBA00022989"/>
    </source>
</evidence>
<dbReference type="InterPro" id="IPR003770">
    <property type="entry name" value="MLTG-like"/>
</dbReference>
<keyword evidence="3 7" id="KW-1133">Transmembrane helix</keyword>
<comment type="caution">
    <text evidence="9">The sequence shown here is derived from an EMBL/GenBank/DDBJ whole genome shotgun (WGS) entry which is preliminary data.</text>
</comment>
<evidence type="ECO:0000256" key="7">
    <source>
        <dbReference type="HAMAP-Rule" id="MF_02065"/>
    </source>
</evidence>
<dbReference type="CDD" id="cd08010">
    <property type="entry name" value="MltG_like"/>
    <property type="match status" value="1"/>
</dbReference>
<evidence type="ECO:0000256" key="1">
    <source>
        <dbReference type="ARBA" id="ARBA00022475"/>
    </source>
</evidence>
<dbReference type="PANTHER" id="PTHR30518">
    <property type="entry name" value="ENDOLYTIC MUREIN TRANSGLYCOSYLASE"/>
    <property type="match status" value="1"/>
</dbReference>
<evidence type="ECO:0000256" key="4">
    <source>
        <dbReference type="ARBA" id="ARBA00023136"/>
    </source>
</evidence>
<dbReference type="Gene3D" id="3.30.160.60">
    <property type="entry name" value="Classic Zinc Finger"/>
    <property type="match status" value="1"/>
</dbReference>
<comment type="similarity">
    <text evidence="7">Belongs to the transglycosylase MltG family.</text>
</comment>
<comment type="catalytic activity">
    <reaction evidence="7">
        <text>a peptidoglycan chain = a peptidoglycan chain with N-acetyl-1,6-anhydromuramyl-[peptide] at the reducing end + a peptidoglycan chain with N-acetylglucosamine at the non-reducing end.</text>
        <dbReference type="EC" id="4.2.2.29"/>
    </reaction>
</comment>
<gene>
    <name evidence="7 9" type="primary">mltG</name>
    <name evidence="9" type="ORF">QLQ16_06765</name>
</gene>
<dbReference type="Pfam" id="PF02618">
    <property type="entry name" value="YceG"/>
    <property type="match status" value="1"/>
</dbReference>
<feature type="chain" id="PRO_5046902443" description="Endolytic murein transglycosylase" evidence="8">
    <location>
        <begin position="23"/>
        <end position="338"/>
    </location>
</feature>
<proteinExistence type="inferred from homology"/>
<dbReference type="Proteomes" id="UP001431902">
    <property type="component" value="Unassembled WGS sequence"/>
</dbReference>
<name>A0ABT6X5Y7_9BURK</name>
<keyword evidence="7" id="KW-0997">Cell inner membrane</keyword>
<keyword evidence="10" id="KW-1185">Reference proteome</keyword>
<sequence>MKSLFKGLVVLLVLAVALAAGAYHWVNQPMGARTGQAETLDLSIEPGAAPKAIAQMAVDAGADVPPWALYAWFRLSGQSRQMRAGSYEFSGQTTPARLLSMLVRGEESLRTVTIVEGWNIRQLRQALAKSDQLKPDSQTLDDQALMAQLGRPQLHPEGRFYPDTYSYAKGSSDLAVLKRAMRAMDKQLDKAWQVRSPLVSVKSPEEALILASIVEKETGKPADRPQISGVFNNRLRIGMLLQTDPTVIYGMGAAFDGNLRRKDLRTDTPWNTYTRNGLPPTPIAMPGKAALLAAVQPAKTQALYFVAKGDGSSHFSATLDEHNRAVNRYQRGQRQSAD</sequence>
<dbReference type="EMBL" id="JASGBH010000004">
    <property type="protein sequence ID" value="MDI9233534.1"/>
    <property type="molecule type" value="Genomic_DNA"/>
</dbReference>
<keyword evidence="5 7" id="KW-0456">Lyase</keyword>
<keyword evidence="6 7" id="KW-0961">Cell wall biogenesis/degradation</keyword>
<dbReference type="PANTHER" id="PTHR30518:SF2">
    <property type="entry name" value="ENDOLYTIC MUREIN TRANSGLYCOSYLASE"/>
    <property type="match status" value="1"/>
</dbReference>
<feature type="site" description="Important for catalytic activity" evidence="7">
    <location>
        <position position="217"/>
    </location>
</feature>
<evidence type="ECO:0000256" key="2">
    <source>
        <dbReference type="ARBA" id="ARBA00022692"/>
    </source>
</evidence>
<organism evidence="9 10">
    <name type="scientific">Limnohabitans lacus</name>
    <dbReference type="NCBI Taxonomy" id="3045173"/>
    <lineage>
        <taxon>Bacteria</taxon>
        <taxon>Pseudomonadati</taxon>
        <taxon>Pseudomonadota</taxon>
        <taxon>Betaproteobacteria</taxon>
        <taxon>Burkholderiales</taxon>
        <taxon>Comamonadaceae</taxon>
        <taxon>Limnohabitans</taxon>
    </lineage>
</organism>
<comment type="function">
    <text evidence="7">Functions as a peptidoglycan terminase that cleaves nascent peptidoglycan strands endolytically to terminate their elongation.</text>
</comment>
<dbReference type="RefSeq" id="WP_283224119.1">
    <property type="nucleotide sequence ID" value="NZ_JASGBH010000004.1"/>
</dbReference>
<evidence type="ECO:0000256" key="5">
    <source>
        <dbReference type="ARBA" id="ARBA00023239"/>
    </source>
</evidence>
<protein>
    <recommendedName>
        <fullName evidence="7">Endolytic murein transglycosylase</fullName>
        <ecNumber evidence="7">4.2.2.29</ecNumber>
    </recommendedName>
    <alternativeName>
        <fullName evidence="7">Peptidoglycan lytic transglycosylase</fullName>
    </alternativeName>
    <alternativeName>
        <fullName evidence="7">Peptidoglycan polymerization terminase</fullName>
    </alternativeName>
</protein>
<evidence type="ECO:0000256" key="6">
    <source>
        <dbReference type="ARBA" id="ARBA00023316"/>
    </source>
</evidence>
<dbReference type="Gene3D" id="3.30.1490.480">
    <property type="entry name" value="Endolytic murein transglycosylase"/>
    <property type="match status" value="1"/>
</dbReference>
<dbReference type="EC" id="4.2.2.29" evidence="7"/>
<keyword evidence="1 7" id="KW-1003">Cell membrane</keyword>
<reference evidence="9" key="1">
    <citation type="submission" date="2023-05" db="EMBL/GenBank/DDBJ databases">
        <title>Limnohabitans sp. strain HM2-2 Genome sequencing and assembly.</title>
        <authorList>
            <person name="Jung Y."/>
        </authorList>
    </citation>
    <scope>NUCLEOTIDE SEQUENCE</scope>
    <source>
        <strain evidence="9">HM2-2</strain>
    </source>
</reference>